<dbReference type="Proteomes" id="UP001310692">
    <property type="component" value="Unassembled WGS sequence"/>
</dbReference>
<feature type="domain" description="Response regulatory" evidence="3">
    <location>
        <begin position="34"/>
        <end position="150"/>
    </location>
</feature>
<dbReference type="InterPro" id="IPR011006">
    <property type="entry name" value="CheY-like_superfamily"/>
</dbReference>
<dbReference type="SMART" id="SM00448">
    <property type="entry name" value="REC"/>
    <property type="match status" value="1"/>
</dbReference>
<dbReference type="Gene3D" id="3.40.50.2300">
    <property type="match status" value="1"/>
</dbReference>
<comment type="caution">
    <text evidence="4">The sequence shown here is derived from an EMBL/GenBank/DDBJ whole genome shotgun (WGS) entry which is preliminary data.</text>
</comment>
<name>A0ABU7M2A4_9PROT</name>
<dbReference type="PANTHER" id="PTHR44591">
    <property type="entry name" value="STRESS RESPONSE REGULATOR PROTEIN 1"/>
    <property type="match status" value="1"/>
</dbReference>
<evidence type="ECO:0000256" key="1">
    <source>
        <dbReference type="ARBA" id="ARBA00022553"/>
    </source>
</evidence>
<dbReference type="RefSeq" id="WP_330197232.1">
    <property type="nucleotide sequence ID" value="NZ_JAZDRO010000007.1"/>
</dbReference>
<dbReference type="InterPro" id="IPR050595">
    <property type="entry name" value="Bact_response_regulator"/>
</dbReference>
<sequence>MAMLTLTERDRTATGLSADAAEATPDRRDSAPLRVLVVEDDFLVAMTIEQAVRNAGMEVVGIAPTRARALEMGAALKPDFATMDINLRGDQAGTDIARQFHEQLGVRSLFITAYAGDAEKNREAAPAQPLGWVDKPFTTDTLVARLRRAARQLDDA</sequence>
<dbReference type="InterPro" id="IPR001789">
    <property type="entry name" value="Sig_transdc_resp-reg_receiver"/>
</dbReference>
<gene>
    <name evidence="4" type="ORF">V0U35_13340</name>
</gene>
<dbReference type="PROSITE" id="PS50110">
    <property type="entry name" value="RESPONSE_REGULATORY"/>
    <property type="match status" value="1"/>
</dbReference>
<proteinExistence type="predicted"/>
<evidence type="ECO:0000313" key="5">
    <source>
        <dbReference type="Proteomes" id="UP001310692"/>
    </source>
</evidence>
<evidence type="ECO:0000256" key="2">
    <source>
        <dbReference type="PROSITE-ProRule" id="PRU00169"/>
    </source>
</evidence>
<dbReference type="EMBL" id="JAZDRO010000007">
    <property type="protein sequence ID" value="MEE2567662.1"/>
    <property type="molecule type" value="Genomic_DNA"/>
</dbReference>
<dbReference type="PANTHER" id="PTHR44591:SF24">
    <property type="entry name" value="PROTEIN-GLUTAMATE METHYLESTERASE_PROTEIN-GLUTAMINE GLUTAMINASE 1"/>
    <property type="match status" value="1"/>
</dbReference>
<evidence type="ECO:0000313" key="4">
    <source>
        <dbReference type="EMBL" id="MEE2567662.1"/>
    </source>
</evidence>
<reference evidence="4 5" key="1">
    <citation type="submission" date="2024-01" db="EMBL/GenBank/DDBJ databases">
        <title>Hyphobacterium bacterium isolated from marine sediment.</title>
        <authorList>
            <person name="Zhao S."/>
        </authorList>
    </citation>
    <scope>NUCLEOTIDE SEQUENCE [LARGE SCALE GENOMIC DNA]</scope>
    <source>
        <strain evidence="4 5">Y60-23</strain>
    </source>
</reference>
<accession>A0ABU7M2A4</accession>
<keyword evidence="1 2" id="KW-0597">Phosphoprotein</keyword>
<organism evidence="4 5">
    <name type="scientific">Hyphobacterium marinum</name>
    <dbReference type="NCBI Taxonomy" id="3116574"/>
    <lineage>
        <taxon>Bacteria</taxon>
        <taxon>Pseudomonadati</taxon>
        <taxon>Pseudomonadota</taxon>
        <taxon>Alphaproteobacteria</taxon>
        <taxon>Maricaulales</taxon>
        <taxon>Maricaulaceae</taxon>
        <taxon>Hyphobacterium</taxon>
    </lineage>
</organism>
<protein>
    <submittedName>
        <fullName evidence="4">Response regulator</fullName>
    </submittedName>
</protein>
<feature type="modified residue" description="4-aspartylphosphate" evidence="2">
    <location>
        <position position="84"/>
    </location>
</feature>
<keyword evidence="5" id="KW-1185">Reference proteome</keyword>
<evidence type="ECO:0000259" key="3">
    <source>
        <dbReference type="PROSITE" id="PS50110"/>
    </source>
</evidence>
<dbReference type="SUPFAM" id="SSF52172">
    <property type="entry name" value="CheY-like"/>
    <property type="match status" value="1"/>
</dbReference>
<dbReference type="Pfam" id="PF00072">
    <property type="entry name" value="Response_reg"/>
    <property type="match status" value="1"/>
</dbReference>